<comment type="caution">
    <text evidence="1">The sequence shown here is derived from an EMBL/GenBank/DDBJ whole genome shotgun (WGS) entry which is preliminary data.</text>
</comment>
<protein>
    <submittedName>
        <fullName evidence="1">Uncharacterized protein</fullName>
    </submittedName>
</protein>
<dbReference type="EMBL" id="JARBHB010000004">
    <property type="protein sequence ID" value="KAJ8886204.1"/>
    <property type="molecule type" value="Genomic_DNA"/>
</dbReference>
<accession>A0ABQ9HPD3</accession>
<gene>
    <name evidence="1" type="ORF">PR048_012413</name>
</gene>
<keyword evidence="2" id="KW-1185">Reference proteome</keyword>
<dbReference type="Proteomes" id="UP001159363">
    <property type="component" value="Chromosome X"/>
</dbReference>
<sequence>MTQNSFKNNIPDEKWFNLFLRHPDIGKRHAESINLRRACVTEESIRQLDNELTCMKFKKARKKKSDCFIDPKCKRKDLAPMIIYPYERIPAEIVCSLNSEWVAERSKSQSNILWLCVEYFSSLTRKKEKNLFCNLLMVTDHT</sequence>
<organism evidence="1 2">
    <name type="scientific">Dryococelus australis</name>
    <dbReference type="NCBI Taxonomy" id="614101"/>
    <lineage>
        <taxon>Eukaryota</taxon>
        <taxon>Metazoa</taxon>
        <taxon>Ecdysozoa</taxon>
        <taxon>Arthropoda</taxon>
        <taxon>Hexapoda</taxon>
        <taxon>Insecta</taxon>
        <taxon>Pterygota</taxon>
        <taxon>Neoptera</taxon>
        <taxon>Polyneoptera</taxon>
        <taxon>Phasmatodea</taxon>
        <taxon>Verophasmatodea</taxon>
        <taxon>Anareolatae</taxon>
        <taxon>Phasmatidae</taxon>
        <taxon>Eurycanthinae</taxon>
        <taxon>Dryococelus</taxon>
    </lineage>
</organism>
<proteinExistence type="predicted"/>
<evidence type="ECO:0000313" key="1">
    <source>
        <dbReference type="EMBL" id="KAJ8886204.1"/>
    </source>
</evidence>
<reference evidence="1 2" key="1">
    <citation type="submission" date="2023-02" db="EMBL/GenBank/DDBJ databases">
        <title>LHISI_Scaffold_Assembly.</title>
        <authorList>
            <person name="Stuart O.P."/>
            <person name="Cleave R."/>
            <person name="Magrath M.J.L."/>
            <person name="Mikheyev A.S."/>
        </authorList>
    </citation>
    <scope>NUCLEOTIDE SEQUENCE [LARGE SCALE GENOMIC DNA]</scope>
    <source>
        <strain evidence="1">Daus_M_001</strain>
        <tissue evidence="1">Leg muscle</tissue>
    </source>
</reference>
<evidence type="ECO:0000313" key="2">
    <source>
        <dbReference type="Proteomes" id="UP001159363"/>
    </source>
</evidence>
<name>A0ABQ9HPD3_9NEOP</name>